<dbReference type="Gene3D" id="1.10.1540.10">
    <property type="entry name" value="BEACH domain"/>
    <property type="match status" value="1"/>
</dbReference>
<evidence type="ECO:0000259" key="4">
    <source>
        <dbReference type="PROSITE" id="PS51783"/>
    </source>
</evidence>
<dbReference type="PROSITE" id="PS51783">
    <property type="entry name" value="PH_BEACH"/>
    <property type="match status" value="1"/>
</dbReference>
<feature type="compositionally biased region" description="Acidic residues" evidence="2">
    <location>
        <begin position="35"/>
        <end position="51"/>
    </location>
</feature>
<dbReference type="Pfam" id="PF02138">
    <property type="entry name" value="Beach"/>
    <property type="match status" value="1"/>
</dbReference>
<evidence type="ECO:0000256" key="2">
    <source>
        <dbReference type="SAM" id="MobiDB-lite"/>
    </source>
</evidence>
<name>A0A452QRD8_URSAM</name>
<dbReference type="InterPro" id="IPR036372">
    <property type="entry name" value="BEACH_dom_sf"/>
</dbReference>
<dbReference type="PANTHER" id="PTHR13743:SF86">
    <property type="entry name" value="LYSOSOMAL-TRAFFICKING REGULATOR"/>
    <property type="match status" value="1"/>
</dbReference>
<reference evidence="5" key="2">
    <citation type="submission" date="2025-08" db="UniProtKB">
        <authorList>
            <consortium name="Ensembl"/>
        </authorList>
    </citation>
    <scope>IDENTIFICATION</scope>
</reference>
<dbReference type="PROSITE" id="PS50197">
    <property type="entry name" value="BEACH"/>
    <property type="match status" value="1"/>
</dbReference>
<feature type="region of interest" description="Disordered" evidence="2">
    <location>
        <begin position="875"/>
        <end position="895"/>
    </location>
</feature>
<gene>
    <name evidence="5" type="primary">LYST</name>
</gene>
<dbReference type="SUPFAM" id="SSF49899">
    <property type="entry name" value="Concanavalin A-like lectins/glucanases"/>
    <property type="match status" value="1"/>
</dbReference>
<organism evidence="5 6">
    <name type="scientific">Ursus americanus</name>
    <name type="common">American black bear</name>
    <name type="synonym">Euarctos americanus</name>
    <dbReference type="NCBI Taxonomy" id="9643"/>
    <lineage>
        <taxon>Eukaryota</taxon>
        <taxon>Metazoa</taxon>
        <taxon>Chordata</taxon>
        <taxon>Craniata</taxon>
        <taxon>Vertebrata</taxon>
        <taxon>Euteleostomi</taxon>
        <taxon>Mammalia</taxon>
        <taxon>Eutheria</taxon>
        <taxon>Laurasiatheria</taxon>
        <taxon>Carnivora</taxon>
        <taxon>Caniformia</taxon>
        <taxon>Ursidae</taxon>
        <taxon>Ursus</taxon>
    </lineage>
</organism>
<dbReference type="InterPro" id="IPR011993">
    <property type="entry name" value="PH-like_dom_sf"/>
</dbReference>
<dbReference type="Ensembl" id="ENSUAMT00000009178.1">
    <property type="protein sequence ID" value="ENSUAMP00000008130.1"/>
    <property type="gene ID" value="ENSUAMG00000006302.1"/>
</dbReference>
<reference evidence="6" key="1">
    <citation type="submission" date="2016-06" db="EMBL/GenBank/DDBJ databases">
        <title>De novo assembly and RNA-Seq shows season-dependent expression and editing in black bear kidneys.</title>
        <authorList>
            <person name="Korstanje R."/>
            <person name="Srivastava A."/>
            <person name="Sarsani V.K."/>
            <person name="Sheehan S.M."/>
            <person name="Seger R.L."/>
            <person name="Barter M.E."/>
            <person name="Lindqvist C."/>
            <person name="Brody L.C."/>
            <person name="Mullikin J.C."/>
        </authorList>
    </citation>
    <scope>NUCLEOTIDE SEQUENCE [LARGE SCALE GENOMIC DNA]</scope>
</reference>
<dbReference type="CDD" id="cd06071">
    <property type="entry name" value="Beach"/>
    <property type="match status" value="1"/>
</dbReference>
<sequence length="2161" mass="244166">VFIAPELVKLSSQPGDFSEEADDSQCCSLKLLVEEEGYEADSESNPEDSETRDDGVDLKPEAEGFNTVSSPKNLLENFTEGEIIYPEICMLELNLLSTGKAKLDVLAHVFESFLKIIRQKEKNIFLLMQQGTVKNLLGGFLSILTQADSDFQACQRVLVDLLVSLMSSRTCSEELTLLLRIFLEKSPCTEVLLLGILKIIESDITMSPSQYLTFPLLHTPNLSNGVSSQKCPGILNSKALGLLRRARSSRSRKESDSTSFPQQLLSSWHVAPVHLALLGQNCWPHLSEGFSVSLWFNVECAEYINPGERLIEEGCIHMISLGSKALMIQVWADPHNGTFIFRMCMDSNDDTKAVLLAQVESQENIFIPSKWQHLVLTYLQQPQGKKNNHGKISIWISGQRKPDVTLDFVLPRRTSLSSDSNKTFCMIGHCSSSQEEFLQLAGKWDLGNLLLFNGAKINSQEAFYLYACGPNHTSIMPCKYGKPVNDYSKYISKEILQCEQIRELFMTKKEVDIGLLIESLSVVYTTNCPAQYTIYEPVIRLKGQMKTQLAQRPFSSKEVQSILLEPHHLKNLRPTECKTIQGILHEIGGTGIFVFLFARVVELSSCEETQALALRVILSLTKYNQQRTHELENCNGLSMIHQVLIKQKCIVGFHVLKTLLEGCCGEDIIHVNENGEFKLDVESNAIIQDVKLLEELLLDWKIWNKAKACAFIYLIFLRFIFLIRADHHQQVFNIKQLLKARVVHHFLLTCQVLQEHKEGQLTSMPREVCRSFVKIIAEVLGSPPDLELLTIIFNFLLAVHPPTNTYICHNPTNFYFSLHIDGKIFQEKVQSIMYLRHSSSGGKSVPSPGFMVITPSGFTASPPEGRSRLIAEEPDVGLDPRTPGSPFPTISPRMQPQKLTGTEKLNSLVSSETLKKGKKDVFVSSFESSKAVCEMEATLSARTSVNGVPKGTLGFPGVKVDHKELAAEPKSDEDSPGEESCPRRPDYLKGLASFQRSHSTIASLGLAFPSQNGSAAVGRWPSLVDRNTDEWENFAFSLGYEPNSSRTASTHRYSCEDCLVPICCGLYELLSGVLLILPDVMLQDVMDKLIQADTLLVLVNHPSPAIQQGVIKLLDAYFNRASKEQKDKFLKNRGFSLLANQLYLHRGTQELLECFIEMFFGRRIGLDEEFDLEDVKNIGLFQKWSVVPVLGLIETSLYDNMLLHSALLLLLQILNSCSKVADMLLDNGLLYVLCNTVAALNGLEKNVPLNEYKLLACDIQQLFIAVTIHACSSSGAQYFRVIEDLIVLLGYLQNSKNKRTQNMAVALQFRVLQAAMEFIRTTANHDSENLADTFQLPSAPHHAVFQKRKSIAGSIPMKGSIIPHLPRRHFGSYGQLPMPFSFSPLSQDSFSWYPPGSATCVVPLGAGAVMVQEYTFRGLNSKDAPNRWNYIHFSDLFTFTGLISIISLIYTSQNYFIKFNNGNYPEIFNPDVIDILSTPENATQSKISVSQTEISEEDVHHEQPSIFNPFQKEILTYLVEGFKVSIGSSKTSGTKQQWPKILWSCKETFRMQLGRLLVHILSPAHSSQERKQIFEIVREPNHQEILRDCLSPSLQHGAKLVLYLSELIHNHQDELTEEELDTAELLMNALKLCGQKCIPPSATTKADLIKMIKEEQKKYETEEGTNKATWQKTVNNNQQSLFQRLDSKSKDISKIAADITQAVSLSQGIERKRVIQHIRGMYKVDLSASRHWQELIQQLTHDRAAWYDPLYYPTSWQLDPTEGPNRERRRLQRCYLTIPNKYLLRDRQKSEDVVKPPLSFLFEDKTHSSFSSTVKDKAASESIRVNRRCISVAPSRETAGELLLGKCGMYFVEDNASDTVESSSLQGELEPASFSWTYEEIKEVHKRWWQLRDNAVEIFLTNGRTLLLAFDNTKVRDDVYHSILTNNLPNLLEYGNINALTNLWYTGQITNFEYLTHLNKHAGRSFNDLMQYPVFPFILADYVSETLDLSDPSVYRNLSKPIAVQYKEKEDRYVDTYKYLEEEYRKGAREDDPMPPVQPYHYGSHYSNSGTVLHFLVRMPPFTKMFLAYQDQSFDIPDRTFHSTNTTWRLSSFESMTDVKELIPEFFYLPEFLVNREVSVFGSGHDPGVQQSSPMLGSLLLGESASPSPPAPSLTLSLSNK</sequence>
<dbReference type="Pfam" id="PF14844">
    <property type="entry name" value="PH_BEACH"/>
    <property type="match status" value="1"/>
</dbReference>
<dbReference type="SUPFAM" id="SSF50729">
    <property type="entry name" value="PH domain-like"/>
    <property type="match status" value="1"/>
</dbReference>
<evidence type="ECO:0000313" key="6">
    <source>
        <dbReference type="Proteomes" id="UP000291022"/>
    </source>
</evidence>
<dbReference type="Proteomes" id="UP000291022">
    <property type="component" value="Unassembled WGS sequence"/>
</dbReference>
<feature type="region of interest" description="Disordered" evidence="2">
    <location>
        <begin position="2139"/>
        <end position="2161"/>
    </location>
</feature>
<keyword evidence="1" id="KW-0853">WD repeat</keyword>
<evidence type="ECO:0000259" key="3">
    <source>
        <dbReference type="PROSITE" id="PS50197"/>
    </source>
</evidence>
<feature type="domain" description="BEACH" evidence="3">
    <location>
        <begin position="1929"/>
        <end position="2161"/>
    </location>
</feature>
<feature type="region of interest" description="Disordered" evidence="2">
    <location>
        <begin position="35"/>
        <end position="64"/>
    </location>
</feature>
<dbReference type="InterPro" id="IPR023362">
    <property type="entry name" value="PH-BEACH_dom"/>
</dbReference>
<dbReference type="InterPro" id="IPR000409">
    <property type="entry name" value="BEACH_dom"/>
</dbReference>
<dbReference type="InterPro" id="IPR050865">
    <property type="entry name" value="BEACH_Domain"/>
</dbReference>
<reference evidence="5" key="3">
    <citation type="submission" date="2025-09" db="UniProtKB">
        <authorList>
            <consortium name="Ensembl"/>
        </authorList>
    </citation>
    <scope>IDENTIFICATION</scope>
</reference>
<protein>
    <submittedName>
        <fullName evidence="5">Lysosomal trafficking regulator</fullName>
    </submittedName>
</protein>
<dbReference type="SMART" id="SM01026">
    <property type="entry name" value="Beach"/>
    <property type="match status" value="1"/>
</dbReference>
<dbReference type="GeneTree" id="ENSGT00940000156359"/>
<dbReference type="PANTHER" id="PTHR13743">
    <property type="entry name" value="BEIGE/BEACH-RELATED"/>
    <property type="match status" value="1"/>
</dbReference>
<feature type="domain" description="BEACH-type PH" evidence="4">
    <location>
        <begin position="1818"/>
        <end position="1924"/>
    </location>
</feature>
<dbReference type="Gene3D" id="2.30.29.30">
    <property type="entry name" value="Pleckstrin-homology domain (PH domain)/Phosphotyrosine-binding domain (PTB)"/>
    <property type="match status" value="1"/>
</dbReference>
<accession>A0A452QRD8</accession>
<feature type="compositionally biased region" description="Basic and acidic residues" evidence="2">
    <location>
        <begin position="52"/>
        <end position="62"/>
    </location>
</feature>
<proteinExistence type="predicted"/>
<dbReference type="SUPFAM" id="SSF81837">
    <property type="entry name" value="BEACH domain"/>
    <property type="match status" value="1"/>
</dbReference>
<evidence type="ECO:0000313" key="5">
    <source>
        <dbReference type="Ensembl" id="ENSUAMP00000008130.1"/>
    </source>
</evidence>
<dbReference type="InterPro" id="IPR013320">
    <property type="entry name" value="ConA-like_dom_sf"/>
</dbReference>
<dbReference type="CDD" id="cd01201">
    <property type="entry name" value="PH_BEACH"/>
    <property type="match status" value="1"/>
</dbReference>
<keyword evidence="6" id="KW-1185">Reference proteome</keyword>
<evidence type="ECO:0000256" key="1">
    <source>
        <dbReference type="ARBA" id="ARBA00022574"/>
    </source>
</evidence>